<proteinExistence type="predicted"/>
<dbReference type="GeneTree" id="ENSGT00660000097134"/>
<reference evidence="2" key="2">
    <citation type="submission" date="2025-08" db="UniProtKB">
        <authorList>
            <consortium name="Ensembl"/>
        </authorList>
    </citation>
    <scope>IDENTIFICATION</scope>
</reference>
<dbReference type="InParanoid" id="W5NL46"/>
<name>W5NL46_LEPOC</name>
<dbReference type="AlphaFoldDB" id="W5NL46"/>
<dbReference type="Bgee" id="ENSLOCG00000017265">
    <property type="expression patterns" value="Expressed in testis and 13 other cell types or tissues"/>
</dbReference>
<organism evidence="2 3">
    <name type="scientific">Lepisosteus oculatus</name>
    <name type="common">Spotted gar</name>
    <dbReference type="NCBI Taxonomy" id="7918"/>
    <lineage>
        <taxon>Eukaryota</taxon>
        <taxon>Metazoa</taxon>
        <taxon>Chordata</taxon>
        <taxon>Craniata</taxon>
        <taxon>Vertebrata</taxon>
        <taxon>Euteleostomi</taxon>
        <taxon>Actinopterygii</taxon>
        <taxon>Neopterygii</taxon>
        <taxon>Holostei</taxon>
        <taxon>Semionotiformes</taxon>
        <taxon>Lepisosteidae</taxon>
        <taxon>Lepisosteus</taxon>
    </lineage>
</organism>
<dbReference type="Ensembl" id="ENSLOCT00000021392.1">
    <property type="protein sequence ID" value="ENSLOCP00000021355.1"/>
    <property type="gene ID" value="ENSLOCG00000017265.1"/>
</dbReference>
<evidence type="ECO:0000313" key="3">
    <source>
        <dbReference type="Proteomes" id="UP000018468"/>
    </source>
</evidence>
<dbReference type="STRING" id="7918.ENSLOCP00000021355"/>
<evidence type="ECO:0000256" key="1">
    <source>
        <dbReference type="SAM" id="Coils"/>
    </source>
</evidence>
<sequence length="402" mass="46839">MEVELIKNLQQKVYFLELEATFLYPFYTISEAAELQPQITSEAEHMLRSLQELQSQSDGLHIELMRKEGNINILQTDREKISAEIQAIDDGHLKDKQALIKEIVQLKRLKEHADRQVSQKEIEILKTRQEIEQQLTKLKSSEFRVTLLEHELQQREDQHKTVEMHLSEKRVELQKVHSAVHEMEEKHFSNTVTMQDHITKELRQKMSADCETLAKENSELRSRLAELSRQLDKERALMGESVSQHSHSLVQLLSVKDSEKQLQHQLKQQKEILDGEKVKHKEIMDKILLLEQGRTSAELSGATVSSRRAEMEALLAKEERENVNLRRDKALLVDLISSLQQKLIAKDSELAQISSRIEIYHKDISTLKSLQLSEEKTALNRHQPVRKMTDSLFRRNLIRSSY</sequence>
<reference evidence="2" key="3">
    <citation type="submission" date="2025-09" db="UniProtKB">
        <authorList>
            <consortium name="Ensembl"/>
        </authorList>
    </citation>
    <scope>IDENTIFICATION</scope>
</reference>
<keyword evidence="3" id="KW-1185">Reference proteome</keyword>
<dbReference type="Proteomes" id="UP000018468">
    <property type="component" value="Linkage group LG1"/>
</dbReference>
<feature type="coiled-coil region" evidence="1">
    <location>
        <begin position="96"/>
        <end position="123"/>
    </location>
</feature>
<feature type="coiled-coil region" evidence="1">
    <location>
        <begin position="203"/>
        <end position="237"/>
    </location>
</feature>
<accession>W5NL46</accession>
<evidence type="ECO:0000313" key="2">
    <source>
        <dbReference type="Ensembl" id="ENSLOCP00000021355.1"/>
    </source>
</evidence>
<dbReference type="eggNOG" id="ENOG502RZ0A">
    <property type="taxonomic scope" value="Eukaryota"/>
</dbReference>
<dbReference type="OMA" id="MSADCET"/>
<protein>
    <submittedName>
        <fullName evidence="2">Uncharacterized protein</fullName>
    </submittedName>
</protein>
<feature type="coiled-coil region" evidence="1">
    <location>
        <begin position="308"/>
        <end position="335"/>
    </location>
</feature>
<reference evidence="3" key="1">
    <citation type="submission" date="2011-12" db="EMBL/GenBank/DDBJ databases">
        <title>The Draft Genome of Lepisosteus oculatus.</title>
        <authorList>
            <consortium name="The Broad Institute Genome Assembly &amp; Analysis Group"/>
            <consortium name="Computational R&amp;D Group"/>
            <consortium name="and Sequencing Platform"/>
            <person name="Di Palma F."/>
            <person name="Alfoldi J."/>
            <person name="Johnson J."/>
            <person name="Berlin A."/>
            <person name="Gnerre S."/>
            <person name="Jaffe D."/>
            <person name="MacCallum I."/>
            <person name="Young S."/>
            <person name="Walker B.J."/>
            <person name="Lander E.S."/>
            <person name="Lindblad-Toh K."/>
        </authorList>
    </citation>
    <scope>NUCLEOTIDE SEQUENCE [LARGE SCALE GENOMIC DNA]</scope>
</reference>
<keyword evidence="1" id="KW-0175">Coiled coil</keyword>
<dbReference type="HOGENOM" id="CLU_045034_0_0_1"/>
<dbReference type="EMBL" id="AHAT01025945">
    <property type="status" value="NOT_ANNOTATED_CDS"/>
    <property type="molecule type" value="Genomic_DNA"/>
</dbReference>